<feature type="region of interest" description="Disordered" evidence="1">
    <location>
        <begin position="1"/>
        <end position="56"/>
    </location>
</feature>
<evidence type="ECO:0000313" key="2">
    <source>
        <dbReference type="EMBL" id="CAG8854740.1"/>
    </source>
</evidence>
<feature type="compositionally biased region" description="Polar residues" evidence="1">
    <location>
        <begin position="36"/>
        <end position="54"/>
    </location>
</feature>
<evidence type="ECO:0000256" key="1">
    <source>
        <dbReference type="SAM" id="MobiDB-lite"/>
    </source>
</evidence>
<protein>
    <submittedName>
        <fullName evidence="2">20923_t:CDS:1</fullName>
    </submittedName>
</protein>
<proteinExistence type="predicted"/>
<feature type="compositionally biased region" description="Basic and acidic residues" evidence="1">
    <location>
        <begin position="17"/>
        <end position="35"/>
    </location>
</feature>
<reference evidence="2 3" key="1">
    <citation type="submission" date="2021-06" db="EMBL/GenBank/DDBJ databases">
        <authorList>
            <person name="Kallberg Y."/>
            <person name="Tangrot J."/>
            <person name="Rosling A."/>
        </authorList>
    </citation>
    <scope>NUCLEOTIDE SEQUENCE [LARGE SCALE GENOMIC DNA]</scope>
    <source>
        <strain evidence="2 3">120-4 pot B 10/14</strain>
    </source>
</reference>
<name>A0ABN7XIZ2_GIGMA</name>
<accession>A0ABN7XIZ2</accession>
<sequence length="71" mass="8209">MSEENEYCVSSDFSNNKQDKNNDHDSLYNKSKQDELSNAPTHETGSKKNVNQPYGSILIQKRRKPLIYLFA</sequence>
<dbReference type="Proteomes" id="UP000789901">
    <property type="component" value="Unassembled WGS sequence"/>
</dbReference>
<comment type="caution">
    <text evidence="2">The sequence shown here is derived from an EMBL/GenBank/DDBJ whole genome shotgun (WGS) entry which is preliminary data.</text>
</comment>
<keyword evidence="3" id="KW-1185">Reference proteome</keyword>
<organism evidence="2 3">
    <name type="scientific">Gigaspora margarita</name>
    <dbReference type="NCBI Taxonomy" id="4874"/>
    <lineage>
        <taxon>Eukaryota</taxon>
        <taxon>Fungi</taxon>
        <taxon>Fungi incertae sedis</taxon>
        <taxon>Mucoromycota</taxon>
        <taxon>Glomeromycotina</taxon>
        <taxon>Glomeromycetes</taxon>
        <taxon>Diversisporales</taxon>
        <taxon>Gigasporaceae</taxon>
        <taxon>Gigaspora</taxon>
    </lineage>
</organism>
<dbReference type="EMBL" id="CAJVQB010141848">
    <property type="protein sequence ID" value="CAG8854740.1"/>
    <property type="molecule type" value="Genomic_DNA"/>
</dbReference>
<gene>
    <name evidence="2" type="ORF">GMARGA_LOCUS43561</name>
</gene>
<feature type="non-terminal residue" evidence="2">
    <location>
        <position position="71"/>
    </location>
</feature>
<evidence type="ECO:0000313" key="3">
    <source>
        <dbReference type="Proteomes" id="UP000789901"/>
    </source>
</evidence>